<sequence length="146" mass="16980">MEESRKAMRQMGESGAVRRQTEESGEARRQTKESREARKQTEERGETRRQTEERGETRRQTEESKEARRQTEENGETSKQTGMRIGEAKRFWETRPEVGHVPGGMWLSRLQGPVSPVWRRVRGGGESQRKNTLTRDRSKVEAQGQH</sequence>
<name>A0AAV7X1Q1_PLEWA</name>
<keyword evidence="3" id="KW-1185">Reference proteome</keyword>
<reference evidence="2" key="1">
    <citation type="journal article" date="2022" name="bioRxiv">
        <title>Sequencing and chromosome-scale assembly of the giantPleurodeles waltlgenome.</title>
        <authorList>
            <person name="Brown T."/>
            <person name="Elewa A."/>
            <person name="Iarovenko S."/>
            <person name="Subramanian E."/>
            <person name="Araus A.J."/>
            <person name="Petzold A."/>
            <person name="Susuki M."/>
            <person name="Suzuki K.-i.T."/>
            <person name="Hayashi T."/>
            <person name="Toyoda A."/>
            <person name="Oliveira C."/>
            <person name="Osipova E."/>
            <person name="Leigh N.D."/>
            <person name="Simon A."/>
            <person name="Yun M.H."/>
        </authorList>
    </citation>
    <scope>NUCLEOTIDE SEQUENCE</scope>
    <source>
        <strain evidence="2">20211129_DDA</strain>
        <tissue evidence="2">Liver</tissue>
    </source>
</reference>
<evidence type="ECO:0000256" key="1">
    <source>
        <dbReference type="SAM" id="MobiDB-lite"/>
    </source>
</evidence>
<evidence type="ECO:0000313" key="3">
    <source>
        <dbReference type="Proteomes" id="UP001066276"/>
    </source>
</evidence>
<accession>A0AAV7X1Q1</accession>
<organism evidence="2 3">
    <name type="scientific">Pleurodeles waltl</name>
    <name type="common">Iberian ribbed newt</name>
    <dbReference type="NCBI Taxonomy" id="8319"/>
    <lineage>
        <taxon>Eukaryota</taxon>
        <taxon>Metazoa</taxon>
        <taxon>Chordata</taxon>
        <taxon>Craniata</taxon>
        <taxon>Vertebrata</taxon>
        <taxon>Euteleostomi</taxon>
        <taxon>Amphibia</taxon>
        <taxon>Batrachia</taxon>
        <taxon>Caudata</taxon>
        <taxon>Salamandroidea</taxon>
        <taxon>Salamandridae</taxon>
        <taxon>Pleurodelinae</taxon>
        <taxon>Pleurodeles</taxon>
    </lineage>
</organism>
<proteinExistence type="predicted"/>
<dbReference type="Proteomes" id="UP001066276">
    <property type="component" value="Chromosome 1_1"/>
</dbReference>
<dbReference type="AlphaFoldDB" id="A0AAV7X1Q1"/>
<evidence type="ECO:0000313" key="2">
    <source>
        <dbReference type="EMBL" id="KAJ1218019.1"/>
    </source>
</evidence>
<feature type="region of interest" description="Disordered" evidence="1">
    <location>
        <begin position="1"/>
        <end position="91"/>
    </location>
</feature>
<comment type="caution">
    <text evidence="2">The sequence shown here is derived from an EMBL/GenBank/DDBJ whole genome shotgun (WGS) entry which is preliminary data.</text>
</comment>
<protein>
    <submittedName>
        <fullName evidence="2">Uncharacterized protein</fullName>
    </submittedName>
</protein>
<feature type="compositionally biased region" description="Basic and acidic residues" evidence="1">
    <location>
        <begin position="127"/>
        <end position="140"/>
    </location>
</feature>
<feature type="region of interest" description="Disordered" evidence="1">
    <location>
        <begin position="117"/>
        <end position="146"/>
    </location>
</feature>
<feature type="compositionally biased region" description="Basic and acidic residues" evidence="1">
    <location>
        <begin position="19"/>
        <end position="72"/>
    </location>
</feature>
<gene>
    <name evidence="2" type="ORF">NDU88_005605</name>
</gene>
<dbReference type="EMBL" id="JANPWB010000001">
    <property type="protein sequence ID" value="KAJ1218019.1"/>
    <property type="molecule type" value="Genomic_DNA"/>
</dbReference>